<sequence length="510" mass="57812">MRKILQGWQFSKVRTTEIADIVEIGNQIPLLIEETNLPLGTTIHRVAVRQSIINVGGQISFVLAKAIEDSPQITTDCLIVKFGIPLDTDQFTFTGDIAILSSEIEYPRAYDLNRYKLEFEGYVNSYSTYRDEYITQIILPSTSGIVKYITLLYEVNLVGVQGDPFYIYSQVNCLNSGVANKLYNPLESKLGLKLFNRLPAYLKKEDEKNGNATKKLLNILGRTLDDVETKVNQIKNTYDVDNVNADKIPYIDNLLGWETNFELNEQIRRFETKNVIDVYKTKSTTRSIELILQEILGWNVEIQEGYPYVFSLNQKPYELLAKPDDWNDATDGDWDQLLANSPLSVTYTTAMGIVDIGSTFSPIAILPSFSDKKDNTSNNFQNLNGVLIKLYPLPNRRVKLGRDLLDKLNVLLPQLLVHYADYFISVQDVFDETIRLGIADDYDDFLGYVNGETLGLKSKSGTKTPSLVLFETWGEDRDYDSLLNDDFYRLFHNAMGIAGSNVDGGYTPNE</sequence>
<organism evidence="1">
    <name type="scientific">uncultured Caudovirales phage</name>
    <dbReference type="NCBI Taxonomy" id="2100421"/>
    <lineage>
        <taxon>Viruses</taxon>
        <taxon>Duplodnaviria</taxon>
        <taxon>Heunggongvirae</taxon>
        <taxon>Uroviricota</taxon>
        <taxon>Caudoviricetes</taxon>
        <taxon>Peduoviridae</taxon>
        <taxon>Maltschvirus</taxon>
        <taxon>Maltschvirus maltsch</taxon>
    </lineage>
</organism>
<dbReference type="EMBL" id="LR798356">
    <property type="protein sequence ID" value="CAB5226180.1"/>
    <property type="molecule type" value="Genomic_DNA"/>
</dbReference>
<protein>
    <submittedName>
        <fullName evidence="1">Uncharacterized protein</fullName>
    </submittedName>
</protein>
<gene>
    <name evidence="1" type="ORF">UFOVP755_85</name>
</gene>
<proteinExistence type="predicted"/>
<name>A0A6J7X5S7_9CAUD</name>
<evidence type="ECO:0000313" key="1">
    <source>
        <dbReference type="EMBL" id="CAB5226180.1"/>
    </source>
</evidence>
<accession>A0A6J7X5S7</accession>
<reference evidence="1" key="1">
    <citation type="submission" date="2020-05" db="EMBL/GenBank/DDBJ databases">
        <authorList>
            <person name="Chiriac C."/>
            <person name="Salcher M."/>
            <person name="Ghai R."/>
            <person name="Kavagutti S V."/>
        </authorList>
    </citation>
    <scope>NUCLEOTIDE SEQUENCE</scope>
</reference>